<dbReference type="InterPro" id="IPR029327">
    <property type="entry name" value="HAUS4"/>
</dbReference>
<gene>
    <name evidence="1" type="ORF">BSTOLATCC_MIC61065</name>
</gene>
<reference evidence="1" key="1">
    <citation type="submission" date="2021-09" db="EMBL/GenBank/DDBJ databases">
        <authorList>
            <consortium name="AG Swart"/>
            <person name="Singh M."/>
            <person name="Singh A."/>
            <person name="Seah K."/>
            <person name="Emmerich C."/>
        </authorList>
    </citation>
    <scope>NUCLEOTIDE SEQUENCE</scope>
    <source>
        <strain evidence="1">ATCC30299</strain>
    </source>
</reference>
<dbReference type="Pfam" id="PF14735">
    <property type="entry name" value="HAUS4"/>
    <property type="match status" value="1"/>
</dbReference>
<dbReference type="AlphaFoldDB" id="A0AAU9K8A5"/>
<keyword evidence="2" id="KW-1185">Reference proteome</keyword>
<dbReference type="GO" id="GO:0051225">
    <property type="term" value="P:spindle assembly"/>
    <property type="evidence" value="ECO:0007669"/>
    <property type="project" value="InterPro"/>
</dbReference>
<sequence length="265" mass="30407">METGKISISDYENLLLLQCLGNFDLKSIGISSSYISLIDKDEVGRNDLEWHEIEPYLRFLGVNTSELWQANIDMSSYESQLNDINKTLPKTEMSLQSILERLEKILQTKSPFTLIQRISAENSSYPQKISEIQAKTENCLKTHIDNLQEISENLHDISLLYADGNQNTLQCNELELKQDIQILNRKCLEQSLENDLYNPTTLEALNIIKEELIKTLDEQSDLKSILSSRLARYESDPNLMKILNSYAETLSKIQAKQRDIDSLNS</sequence>
<dbReference type="Proteomes" id="UP001162131">
    <property type="component" value="Unassembled WGS sequence"/>
</dbReference>
<organism evidence="1 2">
    <name type="scientific">Blepharisma stoltei</name>
    <dbReference type="NCBI Taxonomy" id="1481888"/>
    <lineage>
        <taxon>Eukaryota</taxon>
        <taxon>Sar</taxon>
        <taxon>Alveolata</taxon>
        <taxon>Ciliophora</taxon>
        <taxon>Postciliodesmatophora</taxon>
        <taxon>Heterotrichea</taxon>
        <taxon>Heterotrichida</taxon>
        <taxon>Blepharismidae</taxon>
        <taxon>Blepharisma</taxon>
    </lineage>
</organism>
<protein>
    <submittedName>
        <fullName evidence="1">Uncharacterized protein</fullName>
    </submittedName>
</protein>
<dbReference type="GO" id="GO:0070652">
    <property type="term" value="C:HAUS complex"/>
    <property type="evidence" value="ECO:0007669"/>
    <property type="project" value="InterPro"/>
</dbReference>
<name>A0AAU9K8A5_9CILI</name>
<evidence type="ECO:0000313" key="1">
    <source>
        <dbReference type="EMBL" id="CAG9334449.1"/>
    </source>
</evidence>
<dbReference type="EMBL" id="CAJZBQ010000058">
    <property type="protein sequence ID" value="CAG9334449.1"/>
    <property type="molecule type" value="Genomic_DNA"/>
</dbReference>
<accession>A0AAU9K8A5</accession>
<proteinExistence type="predicted"/>
<comment type="caution">
    <text evidence="1">The sequence shown here is derived from an EMBL/GenBank/DDBJ whole genome shotgun (WGS) entry which is preliminary data.</text>
</comment>
<evidence type="ECO:0000313" key="2">
    <source>
        <dbReference type="Proteomes" id="UP001162131"/>
    </source>
</evidence>